<evidence type="ECO:0000313" key="3">
    <source>
        <dbReference type="EMBL" id="TDC76438.1"/>
    </source>
</evidence>
<feature type="domain" description="Transposase IS4-like" evidence="1">
    <location>
        <begin position="105"/>
        <end position="258"/>
    </location>
</feature>
<dbReference type="OrthoDB" id="3542657at2"/>
<dbReference type="GO" id="GO:0006313">
    <property type="term" value="P:DNA transposition"/>
    <property type="evidence" value="ECO:0007669"/>
    <property type="project" value="InterPro"/>
</dbReference>
<proteinExistence type="predicted"/>
<dbReference type="GO" id="GO:0003677">
    <property type="term" value="F:DNA binding"/>
    <property type="evidence" value="ECO:0007669"/>
    <property type="project" value="InterPro"/>
</dbReference>
<dbReference type="PANTHER" id="PTHR30007">
    <property type="entry name" value="PHP DOMAIN PROTEIN"/>
    <property type="match status" value="1"/>
</dbReference>
<accession>A0A4R4TFK7</accession>
<comment type="caution">
    <text evidence="3">The sequence shown here is derived from an EMBL/GenBank/DDBJ whole genome shotgun (WGS) entry which is preliminary data.</text>
</comment>
<dbReference type="Proteomes" id="UP000295345">
    <property type="component" value="Unassembled WGS sequence"/>
</dbReference>
<reference evidence="3 4" key="1">
    <citation type="submission" date="2019-03" db="EMBL/GenBank/DDBJ databases">
        <title>Draft genome sequences of novel Actinobacteria.</title>
        <authorList>
            <person name="Sahin N."/>
            <person name="Ay H."/>
            <person name="Saygin H."/>
        </authorList>
    </citation>
    <scope>NUCLEOTIDE SEQUENCE [LARGE SCALE GENOMIC DNA]</scope>
    <source>
        <strain evidence="3 4">DSM 41900</strain>
    </source>
</reference>
<sequence>MRRRRYPSDTTNAEWALIEPLLPTPACESPTGGRPEKHPRREIVDAIRYVVDTGCKWRALPVDFPPWRTVWGFMARWAAAGVIGQIRDQLAGRIRREMGKGPRAVATVIDSQSVKAAETVSRTSRGYDPGKKINGRKRHLVVDTRGLPLLVMVTPADLHDSAAAKEVLFRLRLMHPEITIVWADSAYAGKLVTWAKKYLNLTIKPVSRPRDASGFVVLPRRWVVERSLAWMMHARRHARDYERLVQHSETLITWAAITLMTRRLARRGATPSWPRKPAPASG</sequence>
<dbReference type="AlphaFoldDB" id="A0A4R4TFK7"/>
<dbReference type="PANTHER" id="PTHR30007:SF0">
    <property type="entry name" value="TRANSPOSASE"/>
    <property type="match status" value="1"/>
</dbReference>
<dbReference type="InterPro" id="IPR002559">
    <property type="entry name" value="Transposase_11"/>
</dbReference>
<evidence type="ECO:0000313" key="4">
    <source>
        <dbReference type="Proteomes" id="UP000295345"/>
    </source>
</evidence>
<protein>
    <submittedName>
        <fullName evidence="3">IS5 family transposase</fullName>
    </submittedName>
</protein>
<dbReference type="InterPro" id="IPR025161">
    <property type="entry name" value="IS402-like_dom"/>
</dbReference>
<dbReference type="Pfam" id="PF13340">
    <property type="entry name" value="DUF4096"/>
    <property type="match status" value="1"/>
</dbReference>
<gene>
    <name evidence="3" type="ORF">E1283_09805</name>
</gene>
<keyword evidence="4" id="KW-1185">Reference proteome</keyword>
<dbReference type="GO" id="GO:0004803">
    <property type="term" value="F:transposase activity"/>
    <property type="evidence" value="ECO:0007669"/>
    <property type="project" value="InterPro"/>
</dbReference>
<name>A0A4R4TFK7_9ACTN</name>
<organism evidence="3 4">
    <name type="scientific">Streptomyces hainanensis</name>
    <dbReference type="NCBI Taxonomy" id="402648"/>
    <lineage>
        <taxon>Bacteria</taxon>
        <taxon>Bacillati</taxon>
        <taxon>Actinomycetota</taxon>
        <taxon>Actinomycetes</taxon>
        <taxon>Kitasatosporales</taxon>
        <taxon>Streptomycetaceae</taxon>
        <taxon>Streptomyces</taxon>
    </lineage>
</organism>
<dbReference type="Pfam" id="PF01609">
    <property type="entry name" value="DDE_Tnp_1"/>
    <property type="match status" value="1"/>
</dbReference>
<evidence type="ECO:0000259" key="1">
    <source>
        <dbReference type="Pfam" id="PF01609"/>
    </source>
</evidence>
<dbReference type="NCBIfam" id="NF033580">
    <property type="entry name" value="transpos_IS5_3"/>
    <property type="match status" value="1"/>
</dbReference>
<evidence type="ECO:0000259" key="2">
    <source>
        <dbReference type="Pfam" id="PF13340"/>
    </source>
</evidence>
<feature type="domain" description="Insertion element IS402-like" evidence="2">
    <location>
        <begin position="11"/>
        <end position="86"/>
    </location>
</feature>
<dbReference type="EMBL" id="SMKI01000077">
    <property type="protein sequence ID" value="TDC76438.1"/>
    <property type="molecule type" value="Genomic_DNA"/>
</dbReference>